<reference evidence="2" key="1">
    <citation type="submission" date="2014-11" db="EMBL/GenBank/DDBJ databases">
        <authorList>
            <person name="Amaro Gonzalez C."/>
        </authorList>
    </citation>
    <scope>NUCLEOTIDE SEQUENCE</scope>
</reference>
<reference evidence="2" key="2">
    <citation type="journal article" date="2015" name="Fish Shellfish Immunol.">
        <title>Early steps in the European eel (Anguilla anguilla)-Vibrio vulnificus interaction in the gills: Role of the RtxA13 toxin.</title>
        <authorList>
            <person name="Callol A."/>
            <person name="Pajuelo D."/>
            <person name="Ebbesson L."/>
            <person name="Teles M."/>
            <person name="MacKenzie S."/>
            <person name="Amaro C."/>
        </authorList>
    </citation>
    <scope>NUCLEOTIDE SEQUENCE</scope>
</reference>
<keyword evidence="1" id="KW-0812">Transmembrane</keyword>
<accession>A0A0E9WTK2</accession>
<dbReference type="AlphaFoldDB" id="A0A0E9WTK2"/>
<evidence type="ECO:0000256" key="1">
    <source>
        <dbReference type="SAM" id="Phobius"/>
    </source>
</evidence>
<proteinExistence type="predicted"/>
<dbReference type="EMBL" id="GBXM01014843">
    <property type="protein sequence ID" value="JAH93734.1"/>
    <property type="molecule type" value="Transcribed_RNA"/>
</dbReference>
<organism evidence="2">
    <name type="scientific">Anguilla anguilla</name>
    <name type="common">European freshwater eel</name>
    <name type="synonym">Muraena anguilla</name>
    <dbReference type="NCBI Taxonomy" id="7936"/>
    <lineage>
        <taxon>Eukaryota</taxon>
        <taxon>Metazoa</taxon>
        <taxon>Chordata</taxon>
        <taxon>Craniata</taxon>
        <taxon>Vertebrata</taxon>
        <taxon>Euteleostomi</taxon>
        <taxon>Actinopterygii</taxon>
        <taxon>Neopterygii</taxon>
        <taxon>Teleostei</taxon>
        <taxon>Anguilliformes</taxon>
        <taxon>Anguillidae</taxon>
        <taxon>Anguilla</taxon>
    </lineage>
</organism>
<name>A0A0E9WTK2_ANGAN</name>
<protein>
    <submittedName>
        <fullName evidence="2">Uncharacterized protein</fullName>
    </submittedName>
</protein>
<feature type="transmembrane region" description="Helical" evidence="1">
    <location>
        <begin position="22"/>
        <end position="39"/>
    </location>
</feature>
<sequence length="60" mass="7352">MNFYLLFRQQSQYLHGTFSPKAVYFLFFFICIDFSFTVVEQILDLEAKLFLYDLELFKDF</sequence>
<evidence type="ECO:0000313" key="2">
    <source>
        <dbReference type="EMBL" id="JAH93734.1"/>
    </source>
</evidence>
<keyword evidence="1" id="KW-1133">Transmembrane helix</keyword>
<keyword evidence="1" id="KW-0472">Membrane</keyword>